<dbReference type="InterPro" id="IPR006342">
    <property type="entry name" value="FkbM_mtfrase"/>
</dbReference>
<gene>
    <name evidence="2" type="ORF">JX001_04345</name>
</gene>
<dbReference type="RefSeq" id="WP_205682442.1">
    <property type="nucleotide sequence ID" value="NZ_CP070968.1"/>
</dbReference>
<evidence type="ECO:0000259" key="1">
    <source>
        <dbReference type="Pfam" id="PF05050"/>
    </source>
</evidence>
<dbReference type="PANTHER" id="PTHR34203:SF15">
    <property type="entry name" value="SLL1173 PROTEIN"/>
    <property type="match status" value="1"/>
</dbReference>
<proteinExistence type="predicted"/>
<sequence>MKPISKMLARRTRAWREAALRIVRRTPVRERGARPYFYLGPDLALTQLESGQALYVDPQDDEISARIILRGYWEYWTTQAVLSLLKPGDRVLEVGANLGYYTVLMAQRVGPAGHVTALEANPRLAALAGRSLKLNDLKQAIVLNRAALDQPGEVSFVTSRKNSGSGHVEVLPVAPFEDAAVIQVEAVRLDDLGWDAVDFIRVDAEGCEPQVLRGATGILERNPDIVVIMEWSVIQMESRTSVPGFIAWLQDMGFRFWIVGKDARLIPVATEALAGLAHTDIVASRRALTQR</sequence>
<dbReference type="GO" id="GO:0032259">
    <property type="term" value="P:methylation"/>
    <property type="evidence" value="ECO:0007669"/>
    <property type="project" value="UniProtKB-KW"/>
</dbReference>
<dbReference type="GO" id="GO:0008168">
    <property type="term" value="F:methyltransferase activity"/>
    <property type="evidence" value="ECO:0007669"/>
    <property type="project" value="UniProtKB-KW"/>
</dbReference>
<evidence type="ECO:0000313" key="3">
    <source>
        <dbReference type="Proteomes" id="UP000662957"/>
    </source>
</evidence>
<accession>A0ABX7LSL5</accession>
<dbReference type="CDD" id="cd02440">
    <property type="entry name" value="AdoMet_MTases"/>
    <property type="match status" value="1"/>
</dbReference>
<organism evidence="2 3">
    <name type="scientific">Brevundimonas fontaquae</name>
    <dbReference type="NCBI Taxonomy" id="2813778"/>
    <lineage>
        <taxon>Bacteria</taxon>
        <taxon>Pseudomonadati</taxon>
        <taxon>Pseudomonadota</taxon>
        <taxon>Alphaproteobacteria</taxon>
        <taxon>Caulobacterales</taxon>
        <taxon>Caulobacteraceae</taxon>
        <taxon>Brevundimonas</taxon>
    </lineage>
</organism>
<dbReference type="InterPro" id="IPR029063">
    <property type="entry name" value="SAM-dependent_MTases_sf"/>
</dbReference>
<keyword evidence="3" id="KW-1185">Reference proteome</keyword>
<name>A0ABX7LSL5_9CAUL</name>
<dbReference type="Proteomes" id="UP000662957">
    <property type="component" value="Chromosome"/>
</dbReference>
<dbReference type="Gene3D" id="3.40.50.150">
    <property type="entry name" value="Vaccinia Virus protein VP39"/>
    <property type="match status" value="1"/>
</dbReference>
<dbReference type="NCBIfam" id="TIGR01444">
    <property type="entry name" value="fkbM_fam"/>
    <property type="match status" value="1"/>
</dbReference>
<dbReference type="EMBL" id="CP070968">
    <property type="protein sequence ID" value="QSF55045.1"/>
    <property type="molecule type" value="Genomic_DNA"/>
</dbReference>
<dbReference type="Pfam" id="PF05050">
    <property type="entry name" value="Methyltransf_21"/>
    <property type="match status" value="1"/>
</dbReference>
<keyword evidence="2" id="KW-0489">Methyltransferase</keyword>
<dbReference type="SUPFAM" id="SSF53335">
    <property type="entry name" value="S-adenosyl-L-methionine-dependent methyltransferases"/>
    <property type="match status" value="1"/>
</dbReference>
<protein>
    <submittedName>
        <fullName evidence="2">FkbM family methyltransferase</fullName>
    </submittedName>
</protein>
<reference evidence="2 3" key="1">
    <citation type="submission" date="2021-02" db="EMBL/GenBank/DDBJ databases">
        <title>Brevundimonas sp. CS1 genome sequence.</title>
        <authorList>
            <person name="Lee K."/>
            <person name="Choi Y.-J."/>
            <person name="Son H.-R."/>
        </authorList>
    </citation>
    <scope>NUCLEOTIDE SEQUENCE [LARGE SCALE GENOMIC DNA]</scope>
    <source>
        <strain evidence="2 3">CS1</strain>
    </source>
</reference>
<keyword evidence="2" id="KW-0808">Transferase</keyword>
<evidence type="ECO:0000313" key="2">
    <source>
        <dbReference type="EMBL" id="QSF55045.1"/>
    </source>
</evidence>
<dbReference type="InterPro" id="IPR052514">
    <property type="entry name" value="SAM-dependent_MTase"/>
</dbReference>
<dbReference type="PANTHER" id="PTHR34203">
    <property type="entry name" value="METHYLTRANSFERASE, FKBM FAMILY PROTEIN"/>
    <property type="match status" value="1"/>
</dbReference>
<feature type="domain" description="Methyltransferase FkbM" evidence="1">
    <location>
        <begin position="93"/>
        <end position="256"/>
    </location>
</feature>